<organism evidence="1 2">
    <name type="scientific">Methylobrevis albus</name>
    <dbReference type="NCBI Taxonomy" id="2793297"/>
    <lineage>
        <taxon>Bacteria</taxon>
        <taxon>Pseudomonadati</taxon>
        <taxon>Pseudomonadota</taxon>
        <taxon>Alphaproteobacteria</taxon>
        <taxon>Hyphomicrobiales</taxon>
        <taxon>Pleomorphomonadaceae</taxon>
        <taxon>Methylobrevis</taxon>
    </lineage>
</organism>
<keyword evidence="2" id="KW-1185">Reference proteome</keyword>
<sequence>MAPGATARVVSREIPWLPGRTDMPPAYPAQRFFTPAERRCVDAITARLIPSDDGPGARDAGVTDFIDSQLAGFYGRGDRWYMRGPFADGLETQGYQSEHPPAGLYRHAIEALDAHCQGTLGANFADLQPAQQDELLTRLEEGDLELDGVSAAAFFSLVLENAIEGFFCDPIYGGNRDMVGWKLVGFPGARYDYRDYLDHDGARIDIEPVGLQGRPAWDPA</sequence>
<dbReference type="Proteomes" id="UP000631694">
    <property type="component" value="Unassembled WGS sequence"/>
</dbReference>
<reference evidence="1" key="1">
    <citation type="submission" date="2020-12" db="EMBL/GenBank/DDBJ databases">
        <title>Methylobrevis albus sp. nov., isolated from fresh water lack sediment.</title>
        <authorList>
            <person name="Zou Q."/>
        </authorList>
    </citation>
    <scope>NUCLEOTIDE SEQUENCE</scope>
    <source>
        <strain evidence="1">L22</strain>
    </source>
</reference>
<dbReference type="EMBL" id="JADZLT010000050">
    <property type="protein sequence ID" value="MBH0238372.1"/>
    <property type="molecule type" value="Genomic_DNA"/>
</dbReference>
<protein>
    <submittedName>
        <fullName evidence="1">Gluconate 2-dehydrogenase subunit 3 family protein</fullName>
    </submittedName>
</protein>
<name>A0A931MYF9_9HYPH</name>
<dbReference type="AlphaFoldDB" id="A0A931MYF9"/>
<accession>A0A931MYF9</accession>
<comment type="caution">
    <text evidence="1">The sequence shown here is derived from an EMBL/GenBank/DDBJ whole genome shotgun (WGS) entry which is preliminary data.</text>
</comment>
<dbReference type="InterPro" id="IPR027056">
    <property type="entry name" value="Gluconate_2DH_su3"/>
</dbReference>
<evidence type="ECO:0000313" key="1">
    <source>
        <dbReference type="EMBL" id="MBH0238372.1"/>
    </source>
</evidence>
<gene>
    <name evidence="1" type="ORF">I5731_11095</name>
</gene>
<dbReference type="Pfam" id="PF13618">
    <property type="entry name" value="Gluconate_2-dh3"/>
    <property type="match status" value="1"/>
</dbReference>
<dbReference type="RefSeq" id="WP_197311451.1">
    <property type="nucleotide sequence ID" value="NZ_JADZLT010000050.1"/>
</dbReference>
<proteinExistence type="predicted"/>
<evidence type="ECO:0000313" key="2">
    <source>
        <dbReference type="Proteomes" id="UP000631694"/>
    </source>
</evidence>